<keyword evidence="2" id="KW-1185">Reference proteome</keyword>
<evidence type="ECO:0000313" key="1">
    <source>
        <dbReference type="EMBL" id="KZV83959.1"/>
    </source>
</evidence>
<dbReference type="EMBL" id="KV426247">
    <property type="protein sequence ID" value="KZV83959.1"/>
    <property type="molecule type" value="Genomic_DNA"/>
</dbReference>
<proteinExistence type="predicted"/>
<dbReference type="AlphaFoldDB" id="A0A165ZM34"/>
<accession>A0A165ZM34</accession>
<protein>
    <submittedName>
        <fullName evidence="1">Uncharacterized protein</fullName>
    </submittedName>
</protein>
<dbReference type="Proteomes" id="UP000077266">
    <property type="component" value="Unassembled WGS sequence"/>
</dbReference>
<sequence>MEVTLRQELLQRAAAVLLQLTVSRAVPHAMLDEVRRLRTPLAPPALQDARMRHAVVAALRAVLRTVVLSKPVAVLPVHDALRQPALVAVEVFPDRRRLADDDPLSWHGWFSLGLGDELVYRQPSVLVAYLLGFAGPWTGPRSRRTCGCDALVAYGQAL</sequence>
<dbReference type="InParanoid" id="A0A165ZM34"/>
<name>A0A165ZM34_EXIGL</name>
<reference evidence="1 2" key="1">
    <citation type="journal article" date="2016" name="Mol. Biol. Evol.">
        <title>Comparative Genomics of Early-Diverging Mushroom-Forming Fungi Provides Insights into the Origins of Lignocellulose Decay Capabilities.</title>
        <authorList>
            <person name="Nagy L.G."/>
            <person name="Riley R."/>
            <person name="Tritt A."/>
            <person name="Adam C."/>
            <person name="Daum C."/>
            <person name="Floudas D."/>
            <person name="Sun H."/>
            <person name="Yadav J.S."/>
            <person name="Pangilinan J."/>
            <person name="Larsson K.H."/>
            <person name="Matsuura K."/>
            <person name="Barry K."/>
            <person name="Labutti K."/>
            <person name="Kuo R."/>
            <person name="Ohm R.A."/>
            <person name="Bhattacharya S.S."/>
            <person name="Shirouzu T."/>
            <person name="Yoshinaga Y."/>
            <person name="Martin F.M."/>
            <person name="Grigoriev I.V."/>
            <person name="Hibbett D.S."/>
        </authorList>
    </citation>
    <scope>NUCLEOTIDE SEQUENCE [LARGE SCALE GENOMIC DNA]</scope>
    <source>
        <strain evidence="1 2">HHB12029</strain>
    </source>
</reference>
<organism evidence="1 2">
    <name type="scientific">Exidia glandulosa HHB12029</name>
    <dbReference type="NCBI Taxonomy" id="1314781"/>
    <lineage>
        <taxon>Eukaryota</taxon>
        <taxon>Fungi</taxon>
        <taxon>Dikarya</taxon>
        <taxon>Basidiomycota</taxon>
        <taxon>Agaricomycotina</taxon>
        <taxon>Agaricomycetes</taxon>
        <taxon>Auriculariales</taxon>
        <taxon>Exidiaceae</taxon>
        <taxon>Exidia</taxon>
    </lineage>
</organism>
<gene>
    <name evidence="1" type="ORF">EXIGLDRAFT_727776</name>
</gene>
<evidence type="ECO:0000313" key="2">
    <source>
        <dbReference type="Proteomes" id="UP000077266"/>
    </source>
</evidence>